<dbReference type="GO" id="GO:0000160">
    <property type="term" value="P:phosphorelay signal transduction system"/>
    <property type="evidence" value="ECO:0007669"/>
    <property type="project" value="UniProtKB-KW"/>
</dbReference>
<dbReference type="InterPro" id="IPR025943">
    <property type="entry name" value="Sigma_54_int_dom_ATP-bd_2"/>
</dbReference>
<keyword evidence="5" id="KW-0238">DNA-binding</keyword>
<dbReference type="InterPro" id="IPR025662">
    <property type="entry name" value="Sigma_54_int_dom_ATP-bd_1"/>
</dbReference>
<dbReference type="FunFam" id="3.40.50.300:FF:000006">
    <property type="entry name" value="DNA-binding transcriptional regulator NtrC"/>
    <property type="match status" value="1"/>
</dbReference>
<dbReference type="InterPro" id="IPR002078">
    <property type="entry name" value="Sigma_54_int"/>
</dbReference>
<evidence type="ECO:0000256" key="6">
    <source>
        <dbReference type="ARBA" id="ARBA00023159"/>
    </source>
</evidence>
<dbReference type="PROSITE" id="PS50045">
    <property type="entry name" value="SIGMA54_INTERACT_4"/>
    <property type="match status" value="1"/>
</dbReference>
<dbReference type="PANTHER" id="PTHR32071:SF21">
    <property type="entry name" value="TRANSCRIPTIONAL REGULATORY PROTEIN FLGR"/>
    <property type="match status" value="1"/>
</dbReference>
<feature type="modified residue" description="4-aspartylphosphate" evidence="8">
    <location>
        <position position="52"/>
    </location>
</feature>
<evidence type="ECO:0000256" key="1">
    <source>
        <dbReference type="ARBA" id="ARBA00022741"/>
    </source>
</evidence>
<feature type="domain" description="Sigma-54 factor interaction" evidence="9">
    <location>
        <begin position="120"/>
        <end position="349"/>
    </location>
</feature>
<dbReference type="InterPro" id="IPR011006">
    <property type="entry name" value="CheY-like_superfamily"/>
</dbReference>
<evidence type="ECO:0000256" key="2">
    <source>
        <dbReference type="ARBA" id="ARBA00022840"/>
    </source>
</evidence>
<evidence type="ECO:0000313" key="12">
    <source>
        <dbReference type="Proteomes" id="UP000277007"/>
    </source>
</evidence>
<evidence type="ECO:0000259" key="9">
    <source>
        <dbReference type="PROSITE" id="PS50045"/>
    </source>
</evidence>
<evidence type="ECO:0000256" key="4">
    <source>
        <dbReference type="ARBA" id="ARBA00023015"/>
    </source>
</evidence>
<dbReference type="AlphaFoldDB" id="A0A3S0K6I8"/>
<comment type="caution">
    <text evidence="11">The sequence shown here is derived from an EMBL/GenBank/DDBJ whole genome shotgun (WGS) entry which is preliminary data.</text>
</comment>
<dbReference type="SUPFAM" id="SSF46689">
    <property type="entry name" value="Homeodomain-like"/>
    <property type="match status" value="1"/>
</dbReference>
<dbReference type="Proteomes" id="UP000277007">
    <property type="component" value="Unassembled WGS sequence"/>
</dbReference>
<dbReference type="InterPro" id="IPR058031">
    <property type="entry name" value="AAA_lid_NorR"/>
</dbReference>
<dbReference type="InterPro" id="IPR001789">
    <property type="entry name" value="Sig_transdc_resp-reg_receiver"/>
</dbReference>
<organism evidence="11 12">
    <name type="scientific">Azospirillum griseum</name>
    <dbReference type="NCBI Taxonomy" id="2496639"/>
    <lineage>
        <taxon>Bacteria</taxon>
        <taxon>Pseudomonadati</taxon>
        <taxon>Pseudomonadota</taxon>
        <taxon>Alphaproteobacteria</taxon>
        <taxon>Rhodospirillales</taxon>
        <taxon>Azospirillaceae</taxon>
        <taxon>Azospirillum</taxon>
    </lineage>
</organism>
<dbReference type="PROSITE" id="PS00675">
    <property type="entry name" value="SIGMA54_INTERACT_1"/>
    <property type="match status" value="1"/>
</dbReference>
<dbReference type="Pfam" id="PF25601">
    <property type="entry name" value="AAA_lid_14"/>
    <property type="match status" value="1"/>
</dbReference>
<accession>A0A3S0K6I8</accession>
<keyword evidence="2" id="KW-0067">ATP-binding</keyword>
<dbReference type="OrthoDB" id="9770562at2"/>
<dbReference type="Gene3D" id="3.40.50.2300">
    <property type="match status" value="1"/>
</dbReference>
<dbReference type="GO" id="GO:0043565">
    <property type="term" value="F:sequence-specific DNA binding"/>
    <property type="evidence" value="ECO:0007669"/>
    <property type="project" value="InterPro"/>
</dbReference>
<keyword evidence="7" id="KW-0804">Transcription</keyword>
<keyword evidence="8" id="KW-0597">Phosphoprotein</keyword>
<keyword evidence="1" id="KW-0547">Nucleotide-binding</keyword>
<evidence type="ECO:0000256" key="7">
    <source>
        <dbReference type="ARBA" id="ARBA00023163"/>
    </source>
</evidence>
<protein>
    <submittedName>
        <fullName evidence="11">Sigma-54-dependent Fis family transcriptional regulator</fullName>
    </submittedName>
</protein>
<evidence type="ECO:0000259" key="10">
    <source>
        <dbReference type="PROSITE" id="PS50110"/>
    </source>
</evidence>
<reference evidence="11 12" key="1">
    <citation type="submission" date="2018-12" db="EMBL/GenBank/DDBJ databases">
        <authorList>
            <person name="Yang Y."/>
        </authorList>
    </citation>
    <scope>NUCLEOTIDE SEQUENCE [LARGE SCALE GENOMIC DNA]</scope>
    <source>
        <strain evidence="11 12">L-25-5w-1</strain>
    </source>
</reference>
<dbReference type="SMART" id="SM00382">
    <property type="entry name" value="AAA"/>
    <property type="match status" value="1"/>
</dbReference>
<dbReference type="InterPro" id="IPR027417">
    <property type="entry name" value="P-loop_NTPase"/>
</dbReference>
<dbReference type="InterPro" id="IPR002197">
    <property type="entry name" value="HTH_Fis"/>
</dbReference>
<dbReference type="Gene3D" id="3.40.50.300">
    <property type="entry name" value="P-loop containing nucleotide triphosphate hydrolases"/>
    <property type="match status" value="1"/>
</dbReference>
<keyword evidence="3" id="KW-0902">Two-component regulatory system</keyword>
<dbReference type="Gene3D" id="1.10.8.60">
    <property type="match status" value="1"/>
</dbReference>
<evidence type="ECO:0000313" key="11">
    <source>
        <dbReference type="EMBL" id="RTR22397.1"/>
    </source>
</evidence>
<dbReference type="SUPFAM" id="SSF52540">
    <property type="entry name" value="P-loop containing nucleoside triphosphate hydrolases"/>
    <property type="match status" value="1"/>
</dbReference>
<dbReference type="Pfam" id="PF02954">
    <property type="entry name" value="HTH_8"/>
    <property type="match status" value="1"/>
</dbReference>
<evidence type="ECO:0000256" key="5">
    <source>
        <dbReference type="ARBA" id="ARBA00023125"/>
    </source>
</evidence>
<dbReference type="PANTHER" id="PTHR32071">
    <property type="entry name" value="TRANSCRIPTIONAL REGULATORY PROTEIN"/>
    <property type="match status" value="1"/>
</dbReference>
<dbReference type="InterPro" id="IPR003593">
    <property type="entry name" value="AAA+_ATPase"/>
</dbReference>
<keyword evidence="12" id="KW-1185">Reference proteome</keyword>
<dbReference type="Gene3D" id="1.10.10.60">
    <property type="entry name" value="Homeodomain-like"/>
    <property type="match status" value="1"/>
</dbReference>
<sequence>MRLLIVGTLEGYITAAGKIAMKRGAKVSHTDSIEGALNALRSATGADLVMIDVKLDIAAFIDSLKAERITIPVVACGIGTDAAAAVRAIRAGAKEYLPLPPNAELIAAVLEAVAEESHSIVCSDPAMMATLRLADQVAPSDASVMVTGESGTGKELMARYIHRKSRRSNEPFVAVNCAAIPENLLESELFGHEKGAFTGAVARRLGKFEEANGGTLLLDELSEMHPRLQAKLLRAIQEKEIDRIGSSQPVKVNVRLIATSNRNLEAEVRAGNFREDLYFRLNVFSVAIPSLRERPADIPLIAEHFLKKYAEANGLGDKRLTEDALLMLKAHHWRGNVRELENTMHRAVLLSRGEEVGPEAIMLTSQMLAPEGSAQASIPANSPVANPFAGPGGTVPVASAPTAPAAPAQPTQPLVVAPPAALPTSYGPKGAKGPGYGNGNSTLQALIGRTVADVERDLILETLTHCLGNRTHAANILGISIRTLRNKLKQYGDEGRAVPAPGNDERATA</sequence>
<keyword evidence="6" id="KW-0010">Activator</keyword>
<dbReference type="InterPro" id="IPR009057">
    <property type="entry name" value="Homeodomain-like_sf"/>
</dbReference>
<dbReference type="Pfam" id="PF00158">
    <property type="entry name" value="Sigma54_activat"/>
    <property type="match status" value="1"/>
</dbReference>
<dbReference type="RefSeq" id="WP_126613150.1">
    <property type="nucleotide sequence ID" value="NZ_JBHUCY010000053.1"/>
</dbReference>
<evidence type="ECO:0000256" key="8">
    <source>
        <dbReference type="PROSITE-ProRule" id="PRU00169"/>
    </source>
</evidence>
<name>A0A3S0K6I8_9PROT</name>
<dbReference type="GO" id="GO:0006355">
    <property type="term" value="P:regulation of DNA-templated transcription"/>
    <property type="evidence" value="ECO:0007669"/>
    <property type="project" value="InterPro"/>
</dbReference>
<gene>
    <name evidence="11" type="ORF">EJ903_06080</name>
</gene>
<dbReference type="CDD" id="cd00009">
    <property type="entry name" value="AAA"/>
    <property type="match status" value="1"/>
</dbReference>
<evidence type="ECO:0000256" key="3">
    <source>
        <dbReference type="ARBA" id="ARBA00023012"/>
    </source>
</evidence>
<dbReference type="PROSITE" id="PS00676">
    <property type="entry name" value="SIGMA54_INTERACT_2"/>
    <property type="match status" value="1"/>
</dbReference>
<dbReference type="SUPFAM" id="SSF52172">
    <property type="entry name" value="CheY-like"/>
    <property type="match status" value="1"/>
</dbReference>
<dbReference type="GO" id="GO:0005524">
    <property type="term" value="F:ATP binding"/>
    <property type="evidence" value="ECO:0007669"/>
    <property type="project" value="UniProtKB-KW"/>
</dbReference>
<dbReference type="PRINTS" id="PR01590">
    <property type="entry name" value="HTHFIS"/>
</dbReference>
<proteinExistence type="predicted"/>
<dbReference type="EMBL" id="RXMA01000004">
    <property type="protein sequence ID" value="RTR22397.1"/>
    <property type="molecule type" value="Genomic_DNA"/>
</dbReference>
<dbReference type="PROSITE" id="PS50110">
    <property type="entry name" value="RESPONSE_REGULATORY"/>
    <property type="match status" value="1"/>
</dbReference>
<keyword evidence="4" id="KW-0805">Transcription regulation</keyword>
<feature type="domain" description="Response regulatory" evidence="10">
    <location>
        <begin position="2"/>
        <end position="114"/>
    </location>
</feature>